<dbReference type="EnsemblPlants" id="OGLUM01G05260.4">
    <property type="protein sequence ID" value="OGLUM01G05260.4"/>
    <property type="gene ID" value="OGLUM01G05260"/>
</dbReference>
<proteinExistence type="predicted"/>
<evidence type="ECO:0000313" key="3">
    <source>
        <dbReference type="Proteomes" id="UP000026961"/>
    </source>
</evidence>
<accession>A0A0D9Y3Z8</accession>
<organism evidence="2">
    <name type="scientific">Oryza glumipatula</name>
    <dbReference type="NCBI Taxonomy" id="40148"/>
    <lineage>
        <taxon>Eukaryota</taxon>
        <taxon>Viridiplantae</taxon>
        <taxon>Streptophyta</taxon>
        <taxon>Embryophyta</taxon>
        <taxon>Tracheophyta</taxon>
        <taxon>Spermatophyta</taxon>
        <taxon>Magnoliopsida</taxon>
        <taxon>Liliopsida</taxon>
        <taxon>Poales</taxon>
        <taxon>Poaceae</taxon>
        <taxon>BOP clade</taxon>
        <taxon>Oryzoideae</taxon>
        <taxon>Oryzeae</taxon>
        <taxon>Oryzinae</taxon>
        <taxon>Oryza</taxon>
    </lineage>
</organism>
<keyword evidence="3" id="KW-1185">Reference proteome</keyword>
<evidence type="ECO:0000313" key="2">
    <source>
        <dbReference type="EnsemblPlants" id="OGLUM01G05260.4"/>
    </source>
</evidence>
<dbReference type="Gramene" id="OGLUM01G05260.4">
    <property type="protein sequence ID" value="OGLUM01G05260.4"/>
    <property type="gene ID" value="OGLUM01G05260"/>
</dbReference>
<reference evidence="2" key="1">
    <citation type="submission" date="2013-08" db="EMBL/GenBank/DDBJ databases">
        <title>Oryza genome evolution.</title>
        <authorList>
            <person name="Wing R.A."/>
            <person name="Panaud O."/>
            <person name="Oliveira A.C."/>
        </authorList>
    </citation>
    <scope>NUCLEOTIDE SEQUENCE</scope>
</reference>
<reference evidence="2" key="3">
    <citation type="submission" date="2018-05" db="EMBL/GenBank/DDBJ databases">
        <title>OgluRS3 (Oryza glumaepatula Reference Sequence Version 3).</title>
        <authorList>
            <person name="Zhang J."/>
            <person name="Kudrna D."/>
            <person name="Lee S."/>
            <person name="Talag J."/>
            <person name="Welchert J."/>
            <person name="Wing R.A."/>
        </authorList>
    </citation>
    <scope>NUCLEOTIDE SEQUENCE [LARGE SCALE GENOMIC DNA]</scope>
</reference>
<reference evidence="2" key="2">
    <citation type="submission" date="2015-04" db="UniProtKB">
        <authorList>
            <consortium name="EnsemblPlants"/>
        </authorList>
    </citation>
    <scope>IDENTIFICATION</scope>
</reference>
<sequence>MESHEEEPRAISLEVILEQAGKSFDMTYMHLRETRQSDENKRVYVPGKSSNVKSDRGTPMATHGSDRHGRPPQSPGKADGNPSPPRLIQHQIDTNIAGITRDAEQRRRRPQGHRNTTRAGQSRART</sequence>
<dbReference type="HOGENOM" id="CLU_1985029_0_0_1"/>
<name>A0A0D9Y3Z8_9ORYZ</name>
<protein>
    <submittedName>
        <fullName evidence="2">Uncharacterized protein</fullName>
    </submittedName>
</protein>
<dbReference type="AlphaFoldDB" id="A0A0D9Y3Z8"/>
<feature type="region of interest" description="Disordered" evidence="1">
    <location>
        <begin position="33"/>
        <end position="126"/>
    </location>
</feature>
<evidence type="ECO:0000256" key="1">
    <source>
        <dbReference type="SAM" id="MobiDB-lite"/>
    </source>
</evidence>
<feature type="compositionally biased region" description="Basic residues" evidence="1">
    <location>
        <begin position="106"/>
        <end position="116"/>
    </location>
</feature>
<dbReference type="Proteomes" id="UP000026961">
    <property type="component" value="Chromosome 1"/>
</dbReference>
<feature type="compositionally biased region" description="Basic and acidic residues" evidence="1">
    <location>
        <begin position="33"/>
        <end position="42"/>
    </location>
</feature>